<dbReference type="Gene3D" id="1.10.3230.30">
    <property type="entry name" value="Phage gp6-like head-tail connector protein"/>
    <property type="match status" value="1"/>
</dbReference>
<sequence length="179" mass="19873">MPDLVTLEEAKEYLQSPVEDDPLVSRLISRASAAVERYTGRVFIHTDLAERHDGGSHLLFLRQRPVVAVTRVTDLSTGITLAADEYTLDGLAGLLIRNVGEWDRGLRRWEVQYTAGFGPTEADVPGDVKQAVLHLVAAWYHRRDPGVTAERIGDYSRDAEPGLPSQVRELLAPYVEVVV</sequence>
<dbReference type="AlphaFoldDB" id="A0AA35G9W9"/>
<dbReference type="CDD" id="cd08054">
    <property type="entry name" value="gp6"/>
    <property type="match status" value="1"/>
</dbReference>
<dbReference type="NCBIfam" id="TIGR02215">
    <property type="entry name" value="phage_chp_gp8"/>
    <property type="match status" value="1"/>
</dbReference>
<protein>
    <recommendedName>
        <fullName evidence="3">Phage gp6-like head-tail connector protein</fullName>
    </recommendedName>
</protein>
<proteinExistence type="predicted"/>
<accession>A0AA35G9W9</accession>
<reference evidence="1" key="1">
    <citation type="submission" date="2022-03" db="EMBL/GenBank/DDBJ databases">
        <title>Complete genome sequence of Caldinitratiruptor microaerophilus.</title>
        <authorList>
            <person name="Mukaiyama R."/>
            <person name="Nishiyama T."/>
            <person name="Ueda K."/>
        </authorList>
    </citation>
    <scope>NUCLEOTIDE SEQUENCE</scope>
    <source>
        <strain evidence="1">JCM 16183</strain>
    </source>
</reference>
<organism evidence="1 2">
    <name type="scientific">Caldinitratiruptor microaerophilus</name>
    <dbReference type="NCBI Taxonomy" id="671077"/>
    <lineage>
        <taxon>Bacteria</taxon>
        <taxon>Bacillati</taxon>
        <taxon>Bacillota</taxon>
        <taxon>Clostridia</taxon>
        <taxon>Eubacteriales</taxon>
        <taxon>Symbiobacteriaceae</taxon>
        <taxon>Caldinitratiruptor</taxon>
    </lineage>
</organism>
<evidence type="ECO:0008006" key="3">
    <source>
        <dbReference type="Google" id="ProtNLM"/>
    </source>
</evidence>
<dbReference type="InterPro" id="IPR011738">
    <property type="entry name" value="Phage_CHP"/>
</dbReference>
<name>A0AA35G9W9_9FIRM</name>
<evidence type="ECO:0000313" key="1">
    <source>
        <dbReference type="EMBL" id="BDG61923.1"/>
    </source>
</evidence>
<dbReference type="RefSeq" id="WP_264842552.1">
    <property type="nucleotide sequence ID" value="NZ_AP025628.1"/>
</dbReference>
<dbReference type="KEGG" id="cmic:caldi_30130"/>
<dbReference type="Proteomes" id="UP001163687">
    <property type="component" value="Chromosome"/>
</dbReference>
<dbReference type="EMBL" id="AP025628">
    <property type="protein sequence ID" value="BDG61923.1"/>
    <property type="molecule type" value="Genomic_DNA"/>
</dbReference>
<evidence type="ECO:0000313" key="2">
    <source>
        <dbReference type="Proteomes" id="UP001163687"/>
    </source>
</evidence>
<keyword evidence="2" id="KW-1185">Reference proteome</keyword>
<gene>
    <name evidence="1" type="ORF">caldi_30130</name>
</gene>